<dbReference type="InterPro" id="IPR000073">
    <property type="entry name" value="AB_hydrolase_1"/>
</dbReference>
<organism evidence="3 4">
    <name type="scientific">Algoriphagus iocasae</name>
    <dbReference type="NCBI Taxonomy" id="1836499"/>
    <lineage>
        <taxon>Bacteria</taxon>
        <taxon>Pseudomonadati</taxon>
        <taxon>Bacteroidota</taxon>
        <taxon>Cytophagia</taxon>
        <taxon>Cytophagales</taxon>
        <taxon>Cyclobacteriaceae</taxon>
        <taxon>Algoriphagus</taxon>
    </lineage>
</organism>
<dbReference type="EMBL" id="JACIJO010000001">
    <property type="protein sequence ID" value="MBB6325571.1"/>
    <property type="molecule type" value="Genomic_DNA"/>
</dbReference>
<dbReference type="AlphaFoldDB" id="A0A841MU75"/>
<keyword evidence="1" id="KW-0732">Signal</keyword>
<gene>
    <name evidence="3" type="ORF">FHS59_001186</name>
</gene>
<dbReference type="PANTHER" id="PTHR43798">
    <property type="entry name" value="MONOACYLGLYCEROL LIPASE"/>
    <property type="match status" value="1"/>
</dbReference>
<feature type="domain" description="AB hydrolase-1" evidence="2">
    <location>
        <begin position="35"/>
        <end position="276"/>
    </location>
</feature>
<accession>A0A841MU75</accession>
<protein>
    <submittedName>
        <fullName evidence="3">Pimeloyl-ACP methyl ester carboxylesterase</fullName>
    </submittedName>
</protein>
<keyword evidence="4" id="KW-1185">Reference proteome</keyword>
<evidence type="ECO:0000313" key="3">
    <source>
        <dbReference type="EMBL" id="MBB6325571.1"/>
    </source>
</evidence>
<comment type="caution">
    <text evidence="3">The sequence shown here is derived from an EMBL/GenBank/DDBJ whole genome shotgun (WGS) entry which is preliminary data.</text>
</comment>
<feature type="signal peptide" evidence="1">
    <location>
        <begin position="1"/>
        <end position="20"/>
    </location>
</feature>
<feature type="chain" id="PRO_5032933519" evidence="1">
    <location>
        <begin position="21"/>
        <end position="285"/>
    </location>
</feature>
<dbReference type="InterPro" id="IPR050266">
    <property type="entry name" value="AB_hydrolase_sf"/>
</dbReference>
<dbReference type="InterPro" id="IPR029058">
    <property type="entry name" value="AB_hydrolase_fold"/>
</dbReference>
<reference evidence="3 4" key="1">
    <citation type="submission" date="2020-08" db="EMBL/GenBank/DDBJ databases">
        <title>Genomic Encyclopedia of Type Strains, Phase IV (KMG-IV): sequencing the most valuable type-strain genomes for metagenomic binning, comparative biology and taxonomic classification.</title>
        <authorList>
            <person name="Goeker M."/>
        </authorList>
    </citation>
    <scope>NUCLEOTIDE SEQUENCE [LARGE SCALE GENOMIC DNA]</scope>
    <source>
        <strain evidence="3 4">DSM 102044</strain>
    </source>
</reference>
<evidence type="ECO:0000259" key="2">
    <source>
        <dbReference type="Pfam" id="PF12697"/>
    </source>
</evidence>
<dbReference type="Pfam" id="PF12697">
    <property type="entry name" value="Abhydrolase_6"/>
    <property type="match status" value="1"/>
</dbReference>
<dbReference type="SUPFAM" id="SSF53474">
    <property type="entry name" value="alpha/beta-Hydrolases"/>
    <property type="match status" value="1"/>
</dbReference>
<dbReference type="Proteomes" id="UP000588604">
    <property type="component" value="Unassembled WGS sequence"/>
</dbReference>
<dbReference type="RefSeq" id="WP_184493919.1">
    <property type="nucleotide sequence ID" value="NZ_JACIJO010000001.1"/>
</dbReference>
<proteinExistence type="predicted"/>
<sequence length="285" mass="31829">MKKSFLLYLLIFGTCSLSFSQTSFDVQVTGSGPAIILIPGLASDGDVWKETAEQLSQNYECHVLTLPGFAGQPSMDLSEGFLPQVKTQITEYIHSLDQEVILIGHSLGGFLSLQLANELPDQVKQAVIVDSYPFYSAAMNPAATVESMKPMAAQMKQMIEALSEEDFEKQQNAGMPMMTNTQDRIPTLVSWSLASDRSTFSQAMYELMLTDYRKNLSTLKTPILVLGAWYSGKDYGLTAESVKGNFAQQYQLAENVQIEMAPTAFHFIMWDNPEWMMEKIHAFIQ</sequence>
<evidence type="ECO:0000256" key="1">
    <source>
        <dbReference type="SAM" id="SignalP"/>
    </source>
</evidence>
<dbReference type="Gene3D" id="3.40.50.1820">
    <property type="entry name" value="alpha/beta hydrolase"/>
    <property type="match status" value="1"/>
</dbReference>
<evidence type="ECO:0000313" key="4">
    <source>
        <dbReference type="Proteomes" id="UP000588604"/>
    </source>
</evidence>
<name>A0A841MU75_9BACT</name>